<keyword evidence="3" id="KW-1185">Reference proteome</keyword>
<evidence type="ECO:0000313" key="3">
    <source>
        <dbReference type="Proteomes" id="UP001623592"/>
    </source>
</evidence>
<dbReference type="InterPro" id="IPR039440">
    <property type="entry name" value="DUF3850"/>
</dbReference>
<accession>A0ABW8TFJ8</accession>
<dbReference type="RefSeq" id="WP_406787926.1">
    <property type="nucleotide sequence ID" value="NZ_JBJIAA010000009.1"/>
</dbReference>
<evidence type="ECO:0000259" key="1">
    <source>
        <dbReference type="Pfam" id="PF12961"/>
    </source>
</evidence>
<dbReference type="EMBL" id="JBJIAA010000009">
    <property type="protein sequence ID" value="MFL0251271.1"/>
    <property type="molecule type" value="Genomic_DNA"/>
</dbReference>
<organism evidence="2 3">
    <name type="scientific">Clostridium neuense</name>
    <dbReference type="NCBI Taxonomy" id="1728934"/>
    <lineage>
        <taxon>Bacteria</taxon>
        <taxon>Bacillati</taxon>
        <taxon>Bacillota</taxon>
        <taxon>Clostridia</taxon>
        <taxon>Eubacteriales</taxon>
        <taxon>Clostridiaceae</taxon>
        <taxon>Clostridium</taxon>
    </lineage>
</organism>
<dbReference type="Proteomes" id="UP001623592">
    <property type="component" value="Unassembled WGS sequence"/>
</dbReference>
<feature type="domain" description="DUF3850" evidence="1">
    <location>
        <begin position="2"/>
        <end position="75"/>
    </location>
</feature>
<sequence length="77" mass="9312">MVHELKTLPEYFQAVKEKRKPFEVRKNDRNFKVGDSLYLREWTGEEYTGRKLIRIITYILNDSRYVKEGYVILGIKQ</sequence>
<reference evidence="2 3" key="1">
    <citation type="submission" date="2024-11" db="EMBL/GenBank/DDBJ databases">
        <authorList>
            <person name="Heng Y.C."/>
            <person name="Lim A.C.H."/>
            <person name="Lee J.K.Y."/>
            <person name="Kittelmann S."/>
        </authorList>
    </citation>
    <scope>NUCLEOTIDE SEQUENCE [LARGE SCALE GENOMIC DNA]</scope>
    <source>
        <strain evidence="2 3">WILCCON 0114</strain>
    </source>
</reference>
<name>A0ABW8TFJ8_9CLOT</name>
<proteinExistence type="predicted"/>
<dbReference type="SUPFAM" id="SSF88697">
    <property type="entry name" value="PUA domain-like"/>
    <property type="match status" value="1"/>
</dbReference>
<protein>
    <submittedName>
        <fullName evidence="2">ASCH/PUA domain-containing protein</fullName>
    </submittedName>
</protein>
<gene>
    <name evidence="2" type="ORF">ACJDT4_12615</name>
</gene>
<dbReference type="Pfam" id="PF12961">
    <property type="entry name" value="DUF3850"/>
    <property type="match status" value="1"/>
</dbReference>
<dbReference type="Gene3D" id="2.30.130.30">
    <property type="entry name" value="Hypothetical protein"/>
    <property type="match status" value="1"/>
</dbReference>
<comment type="caution">
    <text evidence="2">The sequence shown here is derived from an EMBL/GenBank/DDBJ whole genome shotgun (WGS) entry which is preliminary data.</text>
</comment>
<evidence type="ECO:0000313" key="2">
    <source>
        <dbReference type="EMBL" id="MFL0251271.1"/>
    </source>
</evidence>
<dbReference type="InterPro" id="IPR015947">
    <property type="entry name" value="PUA-like_sf"/>
</dbReference>